<dbReference type="InterPro" id="IPR049383">
    <property type="entry name" value="UbiD-like_N"/>
</dbReference>
<keyword evidence="3" id="KW-1185">Reference proteome</keyword>
<dbReference type="PANTHER" id="PTHR30108">
    <property type="entry name" value="3-OCTAPRENYL-4-HYDROXYBENZOATE CARBOXY-LYASE-RELATED"/>
    <property type="match status" value="1"/>
</dbReference>
<dbReference type="GO" id="GO:0005829">
    <property type="term" value="C:cytosol"/>
    <property type="evidence" value="ECO:0007669"/>
    <property type="project" value="TreeGrafter"/>
</dbReference>
<name>A0A1D8GFE2_9FIRM</name>
<dbReference type="AlphaFoldDB" id="A0A1D8GFE2"/>
<dbReference type="Gene3D" id="1.20.5.570">
    <property type="entry name" value="Single helix bin"/>
    <property type="match status" value="1"/>
</dbReference>
<dbReference type="STRING" id="1424294.Gferi_08555"/>
<organism evidence="2 3">
    <name type="scientific">Geosporobacter ferrireducens</name>
    <dbReference type="NCBI Taxonomy" id="1424294"/>
    <lineage>
        <taxon>Bacteria</taxon>
        <taxon>Bacillati</taxon>
        <taxon>Bacillota</taxon>
        <taxon>Clostridia</taxon>
        <taxon>Peptostreptococcales</taxon>
        <taxon>Thermotaleaceae</taxon>
        <taxon>Geosporobacter</taxon>
    </lineage>
</organism>
<dbReference type="PANTHER" id="PTHR30108:SF17">
    <property type="entry name" value="FERULIC ACID DECARBOXYLASE 1"/>
    <property type="match status" value="1"/>
</dbReference>
<dbReference type="Pfam" id="PF20695">
    <property type="entry name" value="UbiD_N"/>
    <property type="match status" value="1"/>
</dbReference>
<dbReference type="GO" id="GO:0006744">
    <property type="term" value="P:ubiquinone biosynthetic process"/>
    <property type="evidence" value="ECO:0007669"/>
    <property type="project" value="TreeGrafter"/>
</dbReference>
<evidence type="ECO:0000313" key="3">
    <source>
        <dbReference type="Proteomes" id="UP000095743"/>
    </source>
</evidence>
<protein>
    <recommendedName>
        <fullName evidence="1">3-octaprenyl-4-hydroxybenzoate carboxy-lyase-like N-terminal domain-containing protein</fullName>
    </recommendedName>
</protein>
<dbReference type="GO" id="GO:0008694">
    <property type="term" value="F:4-hydroxy-3-polyprenylbenzoate decarboxylase activity"/>
    <property type="evidence" value="ECO:0007669"/>
    <property type="project" value="TreeGrafter"/>
</dbReference>
<sequence>MAYKDLQDFSRHLDEKSLLKRIKIDIDSELEITEIADRLSKQYGPALLFENVKVSPFPVRIHAMGACKRICTALGDIILSEGLLNALAHDGHKMGIDAAKKWTSEGHGRKWPEDIEMTKDMKELVSKRWAEYGIH</sequence>
<dbReference type="Proteomes" id="UP000095743">
    <property type="component" value="Chromosome"/>
</dbReference>
<gene>
    <name evidence="2" type="ORF">Gferi_08555</name>
</gene>
<accession>A0A1D8GFE2</accession>
<dbReference type="InterPro" id="IPR002830">
    <property type="entry name" value="UbiD"/>
</dbReference>
<dbReference type="SUPFAM" id="SSF50475">
    <property type="entry name" value="FMN-binding split barrel"/>
    <property type="match status" value="1"/>
</dbReference>
<dbReference type="KEGG" id="gfe:Gferi_08555"/>
<evidence type="ECO:0000313" key="2">
    <source>
        <dbReference type="EMBL" id="AOT69623.1"/>
    </source>
</evidence>
<dbReference type="OrthoDB" id="9809841at2"/>
<feature type="domain" description="3-octaprenyl-4-hydroxybenzoate carboxy-lyase-like N-terminal" evidence="1">
    <location>
        <begin position="12"/>
        <end position="75"/>
    </location>
</feature>
<dbReference type="SUPFAM" id="SSF143968">
    <property type="entry name" value="UbiD C-terminal domain-like"/>
    <property type="match status" value="1"/>
</dbReference>
<reference evidence="2 3" key="1">
    <citation type="submission" date="2016-09" db="EMBL/GenBank/DDBJ databases">
        <title>Genomic analysis reveals versatility of anaerobic energy metabolism of Geosporobacter ferrireducens IRF9 of phylum Firmicutes.</title>
        <authorList>
            <person name="Kim S.-J."/>
        </authorList>
    </citation>
    <scope>NUCLEOTIDE SEQUENCE [LARGE SCALE GENOMIC DNA]</scope>
    <source>
        <strain evidence="2 3">IRF9</strain>
    </source>
</reference>
<proteinExistence type="predicted"/>
<evidence type="ECO:0000259" key="1">
    <source>
        <dbReference type="Pfam" id="PF20695"/>
    </source>
</evidence>
<dbReference type="EMBL" id="CP017269">
    <property type="protein sequence ID" value="AOT69623.1"/>
    <property type="molecule type" value="Genomic_DNA"/>
</dbReference>